<proteinExistence type="predicted"/>
<sequence>MSSRPPYRGGRNQWPRASSSNRPYSGGRGPYVTGDSHIRLVRDANLGFRRGDAGTGPSQPNRLSSASAAAAFSAQPSLLLNLGRSIQTNRTGRTSNSNPMLHAQSLLQGHKTRNRTSVSRAKNSAFLIRFSIQGGGEATPSLDGDIFSAVFTCLKSRPFDPNQPYATCSE</sequence>
<keyword evidence="3" id="KW-1185">Reference proteome</keyword>
<accession>A0A314YEE7</accession>
<dbReference type="AlphaFoldDB" id="A0A314YEE7"/>
<feature type="region of interest" description="Disordered" evidence="1">
    <location>
        <begin position="48"/>
        <end position="68"/>
    </location>
</feature>
<dbReference type="OrthoDB" id="428734at2759"/>
<organism evidence="2 3">
    <name type="scientific">Prunus yedoensis var. nudiflora</name>
    <dbReference type="NCBI Taxonomy" id="2094558"/>
    <lineage>
        <taxon>Eukaryota</taxon>
        <taxon>Viridiplantae</taxon>
        <taxon>Streptophyta</taxon>
        <taxon>Embryophyta</taxon>
        <taxon>Tracheophyta</taxon>
        <taxon>Spermatophyta</taxon>
        <taxon>Magnoliopsida</taxon>
        <taxon>eudicotyledons</taxon>
        <taxon>Gunneridae</taxon>
        <taxon>Pentapetalae</taxon>
        <taxon>rosids</taxon>
        <taxon>fabids</taxon>
        <taxon>Rosales</taxon>
        <taxon>Rosaceae</taxon>
        <taxon>Amygdaloideae</taxon>
        <taxon>Amygdaleae</taxon>
        <taxon>Prunus</taxon>
    </lineage>
</organism>
<feature type="region of interest" description="Disordered" evidence="1">
    <location>
        <begin position="1"/>
        <end position="36"/>
    </location>
</feature>
<comment type="caution">
    <text evidence="2">The sequence shown here is derived from an EMBL/GenBank/DDBJ whole genome shotgun (WGS) entry which is preliminary data.</text>
</comment>
<protein>
    <submittedName>
        <fullName evidence="2">Carbon catabolite repressor protein 4 homolog 6</fullName>
    </submittedName>
</protein>
<gene>
    <name evidence="2" type="ORF">Pyn_24685</name>
</gene>
<evidence type="ECO:0000313" key="2">
    <source>
        <dbReference type="EMBL" id="PQQ02514.1"/>
    </source>
</evidence>
<name>A0A314YEE7_PRUYE</name>
<evidence type="ECO:0000313" key="3">
    <source>
        <dbReference type="Proteomes" id="UP000250321"/>
    </source>
</evidence>
<dbReference type="EMBL" id="PJQY01001456">
    <property type="protein sequence ID" value="PQQ02514.1"/>
    <property type="molecule type" value="Genomic_DNA"/>
</dbReference>
<evidence type="ECO:0000256" key="1">
    <source>
        <dbReference type="SAM" id="MobiDB-lite"/>
    </source>
</evidence>
<dbReference type="Proteomes" id="UP000250321">
    <property type="component" value="Unassembled WGS sequence"/>
</dbReference>
<reference evidence="2 3" key="1">
    <citation type="submission" date="2018-02" db="EMBL/GenBank/DDBJ databases">
        <title>Draft genome of wild Prunus yedoensis var. nudiflora.</title>
        <authorList>
            <person name="Baek S."/>
            <person name="Kim J.-H."/>
            <person name="Choi K."/>
            <person name="Kim G.-B."/>
            <person name="Cho A."/>
            <person name="Jang H."/>
            <person name="Shin C.-H."/>
            <person name="Yu H.-J."/>
            <person name="Mun J.-H."/>
        </authorList>
    </citation>
    <scope>NUCLEOTIDE SEQUENCE [LARGE SCALE GENOMIC DNA]</scope>
    <source>
        <strain evidence="3">cv. Jeju island</strain>
        <tissue evidence="2">Leaf</tissue>
    </source>
</reference>